<feature type="domain" description="MSP" evidence="3">
    <location>
        <begin position="1"/>
        <end position="130"/>
    </location>
</feature>
<organism evidence="4 5">
    <name type="scientific">Trichinella spiralis</name>
    <name type="common">Trichina worm</name>
    <dbReference type="NCBI Taxonomy" id="6334"/>
    <lineage>
        <taxon>Eukaryota</taxon>
        <taxon>Metazoa</taxon>
        <taxon>Ecdysozoa</taxon>
        <taxon>Nematoda</taxon>
        <taxon>Enoplea</taxon>
        <taxon>Dorylaimia</taxon>
        <taxon>Trichinellida</taxon>
        <taxon>Trichinellidae</taxon>
        <taxon>Trichinella</taxon>
    </lineage>
</organism>
<feature type="region of interest" description="Disordered" evidence="2">
    <location>
        <begin position="139"/>
        <end position="201"/>
    </location>
</feature>
<evidence type="ECO:0000256" key="2">
    <source>
        <dbReference type="SAM" id="MobiDB-lite"/>
    </source>
</evidence>
<dbReference type="InParanoid" id="A0A0V1BV06"/>
<feature type="compositionally biased region" description="Polar residues" evidence="2">
    <location>
        <begin position="169"/>
        <end position="182"/>
    </location>
</feature>
<dbReference type="InterPro" id="IPR013783">
    <property type="entry name" value="Ig-like_fold"/>
</dbReference>
<keyword evidence="1" id="KW-0206">Cytoskeleton</keyword>
<accession>A0A0V1BV06</accession>
<dbReference type="OrthoDB" id="5873870at2759"/>
<dbReference type="AlphaFoldDB" id="A0A0V1BV06"/>
<comment type="function">
    <text evidence="1">Central component in molecular interactions underlying sperm crawling. Forms an extensive filament system that extends from sperm villipoda, along the leading edge of the pseudopod.</text>
</comment>
<dbReference type="SUPFAM" id="SSF49354">
    <property type="entry name" value="PapD-like"/>
    <property type="match status" value="1"/>
</dbReference>
<dbReference type="Pfam" id="PF00635">
    <property type="entry name" value="Motile_Sperm"/>
    <property type="match status" value="1"/>
</dbReference>
<dbReference type="InterPro" id="IPR000535">
    <property type="entry name" value="MSP_dom"/>
</dbReference>
<protein>
    <recommendedName>
        <fullName evidence="1">Major sperm protein</fullName>
    </recommendedName>
</protein>
<dbReference type="Proteomes" id="UP000054776">
    <property type="component" value="Unassembled WGS sequence"/>
</dbReference>
<dbReference type="InterPro" id="IPR008962">
    <property type="entry name" value="PapD-like_sf"/>
</dbReference>
<comment type="caution">
    <text evidence="4">The sequence shown here is derived from an EMBL/GenBank/DDBJ whole genome shotgun (WGS) entry which is preliminary data.</text>
</comment>
<reference evidence="4 5" key="1">
    <citation type="submission" date="2015-01" db="EMBL/GenBank/DDBJ databases">
        <title>Evolution of Trichinella species and genotypes.</title>
        <authorList>
            <person name="Korhonen P.K."/>
            <person name="Edoardo P."/>
            <person name="Giuseppe L.R."/>
            <person name="Gasser R.B."/>
        </authorList>
    </citation>
    <scope>NUCLEOTIDE SEQUENCE [LARGE SCALE GENOMIC DNA]</scope>
    <source>
        <strain evidence="4">ISS3</strain>
    </source>
</reference>
<keyword evidence="5" id="KW-1185">Reference proteome</keyword>
<evidence type="ECO:0000259" key="3">
    <source>
        <dbReference type="PROSITE" id="PS50202"/>
    </source>
</evidence>
<feature type="compositionally biased region" description="Basic and acidic residues" evidence="2">
    <location>
        <begin position="150"/>
        <end position="165"/>
    </location>
</feature>
<evidence type="ECO:0000313" key="4">
    <source>
        <dbReference type="EMBL" id="KRY40831.1"/>
    </source>
</evidence>
<sequence length="296" mass="34528">MSTEADSNKVLKKISLPLREIKVWLSCTQWRHIEFEITNPTDVTIGFHLKSTRPSAMSAHPTYGFIEKHKSAVVKIHFPKVVEYNFMRADRLTVLFAVKPENLSISEPRLLWDEENYMPDIYARRCIVVNYRRPFENETIKTSRKSSSKGKTETEQQINEQKKQCPQDAETNTAAQASKTVQSNDNDEESEEEESTEDMTNTKFIKLTGKLMDTVQNGVQAQRNRFKQAMYLPAYITDVSESFCFTNKIALIQESNHPGEQDFLKELIYHQRPGLFTVRYELITEKIKWPQYDKKR</sequence>
<dbReference type="Gene3D" id="2.60.40.10">
    <property type="entry name" value="Immunoglobulins"/>
    <property type="match status" value="1"/>
</dbReference>
<evidence type="ECO:0000313" key="5">
    <source>
        <dbReference type="Proteomes" id="UP000054776"/>
    </source>
</evidence>
<name>A0A0V1BV06_TRISP</name>
<proteinExistence type="predicted"/>
<dbReference type="PROSITE" id="PS50202">
    <property type="entry name" value="MSP"/>
    <property type="match status" value="1"/>
</dbReference>
<keyword evidence="1" id="KW-0963">Cytoplasm</keyword>
<evidence type="ECO:0000256" key="1">
    <source>
        <dbReference type="RuleBase" id="RU003425"/>
    </source>
</evidence>
<dbReference type="EMBL" id="JYDH01000011">
    <property type="protein sequence ID" value="KRY40831.1"/>
    <property type="molecule type" value="Genomic_DNA"/>
</dbReference>
<gene>
    <name evidence="4" type="ORF">T01_16022</name>
</gene>
<feature type="compositionally biased region" description="Acidic residues" evidence="2">
    <location>
        <begin position="185"/>
        <end position="197"/>
    </location>
</feature>